<protein>
    <submittedName>
        <fullName evidence="7">Ribonuclease H-like domain-containing protein</fullName>
    </submittedName>
</protein>
<comment type="subcellular location">
    <subcellularLocation>
        <location evidence="1">Nucleus</location>
    </subcellularLocation>
</comment>
<proteinExistence type="predicted"/>
<feature type="compositionally biased region" description="Low complexity" evidence="6">
    <location>
        <begin position="293"/>
        <end position="305"/>
    </location>
</feature>
<dbReference type="GO" id="GO:0008270">
    <property type="term" value="F:zinc ion binding"/>
    <property type="evidence" value="ECO:0007669"/>
    <property type="project" value="UniProtKB-KW"/>
</dbReference>
<keyword evidence="2" id="KW-0479">Metal-binding</keyword>
<evidence type="ECO:0000256" key="4">
    <source>
        <dbReference type="ARBA" id="ARBA00022833"/>
    </source>
</evidence>
<dbReference type="SUPFAM" id="SSF53098">
    <property type="entry name" value="Ribonuclease H-like"/>
    <property type="match status" value="1"/>
</dbReference>
<evidence type="ECO:0000256" key="6">
    <source>
        <dbReference type="SAM" id="MobiDB-lite"/>
    </source>
</evidence>
<dbReference type="Proteomes" id="UP001221757">
    <property type="component" value="Unassembled WGS sequence"/>
</dbReference>
<dbReference type="InterPro" id="IPR052035">
    <property type="entry name" value="ZnF_BED_domain_contain"/>
</dbReference>
<evidence type="ECO:0000256" key="5">
    <source>
        <dbReference type="ARBA" id="ARBA00023242"/>
    </source>
</evidence>
<dbReference type="PANTHER" id="PTHR46481:SF10">
    <property type="entry name" value="ZINC FINGER BED DOMAIN-CONTAINING PROTEIN 39"/>
    <property type="match status" value="1"/>
</dbReference>
<sequence length="466" mass="53103">MDAWLKYYKELKAELQNLLGKTSFTVDMWSSKGMQPYISITIHWLGPKEDQVLLRQALLAFRRVHGAHSVAFIRKSGQRRDELLGIIEQGNTGELWREFNAAGNAEVVSLAAVTVLRNVKTRWDSVFYMLRRLRYLRQPITRFFALNRDAQTFSHPLGIEDWNRLEILELILQQPHTIQTIMSSENTPILAGTVPAFELFISAWEAMKADPDPAQENVASIISPGLTIAKNYYKKLEESNAYIIAMFINPCIRMEWIKKNWLPTDQVKARKIILDKLESYWDQQDITANLRASSPGSQGSRNSSRTRGPAVPAMLTSTANKYRNVKQALDLSSGPASGPGATWTVEQEMDSYIQSLISPPQTTDMIGYWMNHGKTAWPTIYQLFTDYAAIQSTSVPSERMLKFNFKKSRLNFMAEWQSPPIPPEDEDWLRQLAATDENDRDAAVAAIRELFNTADNIQMLEEDIGM</sequence>
<evidence type="ECO:0000313" key="7">
    <source>
        <dbReference type="EMBL" id="KAJ7622680.1"/>
    </source>
</evidence>
<evidence type="ECO:0000313" key="8">
    <source>
        <dbReference type="Proteomes" id="UP001221757"/>
    </source>
</evidence>
<reference evidence="7" key="1">
    <citation type="submission" date="2023-03" db="EMBL/GenBank/DDBJ databases">
        <title>Massive genome expansion in bonnet fungi (Mycena s.s.) driven by repeated elements and novel gene families across ecological guilds.</title>
        <authorList>
            <consortium name="Lawrence Berkeley National Laboratory"/>
            <person name="Harder C.B."/>
            <person name="Miyauchi S."/>
            <person name="Viragh M."/>
            <person name="Kuo A."/>
            <person name="Thoen E."/>
            <person name="Andreopoulos B."/>
            <person name="Lu D."/>
            <person name="Skrede I."/>
            <person name="Drula E."/>
            <person name="Henrissat B."/>
            <person name="Morin E."/>
            <person name="Kohler A."/>
            <person name="Barry K."/>
            <person name="LaButti K."/>
            <person name="Morin E."/>
            <person name="Salamov A."/>
            <person name="Lipzen A."/>
            <person name="Mereny Z."/>
            <person name="Hegedus B."/>
            <person name="Baldrian P."/>
            <person name="Stursova M."/>
            <person name="Weitz H."/>
            <person name="Taylor A."/>
            <person name="Grigoriev I.V."/>
            <person name="Nagy L.G."/>
            <person name="Martin F."/>
            <person name="Kauserud H."/>
        </authorList>
    </citation>
    <scope>NUCLEOTIDE SEQUENCE</scope>
    <source>
        <strain evidence="7">CBHHK067</strain>
    </source>
</reference>
<dbReference type="PANTHER" id="PTHR46481">
    <property type="entry name" value="ZINC FINGER BED DOMAIN-CONTAINING PROTEIN 4"/>
    <property type="match status" value="1"/>
</dbReference>
<dbReference type="EMBL" id="JARKIE010000652">
    <property type="protein sequence ID" value="KAJ7622680.1"/>
    <property type="molecule type" value="Genomic_DNA"/>
</dbReference>
<keyword evidence="4" id="KW-0862">Zinc</keyword>
<dbReference type="InterPro" id="IPR012337">
    <property type="entry name" value="RNaseH-like_sf"/>
</dbReference>
<feature type="region of interest" description="Disordered" evidence="6">
    <location>
        <begin position="291"/>
        <end position="311"/>
    </location>
</feature>
<organism evidence="7 8">
    <name type="scientific">Mycena rosella</name>
    <name type="common">Pink bonnet</name>
    <name type="synonym">Agaricus rosellus</name>
    <dbReference type="NCBI Taxonomy" id="1033263"/>
    <lineage>
        <taxon>Eukaryota</taxon>
        <taxon>Fungi</taxon>
        <taxon>Dikarya</taxon>
        <taxon>Basidiomycota</taxon>
        <taxon>Agaricomycotina</taxon>
        <taxon>Agaricomycetes</taxon>
        <taxon>Agaricomycetidae</taxon>
        <taxon>Agaricales</taxon>
        <taxon>Marasmiineae</taxon>
        <taxon>Mycenaceae</taxon>
        <taxon>Mycena</taxon>
    </lineage>
</organism>
<evidence type="ECO:0000256" key="3">
    <source>
        <dbReference type="ARBA" id="ARBA00022771"/>
    </source>
</evidence>
<keyword evidence="3" id="KW-0863">Zinc-finger</keyword>
<gene>
    <name evidence="7" type="ORF">B0H17DRAFT_1340542</name>
</gene>
<keyword evidence="8" id="KW-1185">Reference proteome</keyword>
<comment type="caution">
    <text evidence="7">The sequence shown here is derived from an EMBL/GenBank/DDBJ whole genome shotgun (WGS) entry which is preliminary data.</text>
</comment>
<evidence type="ECO:0000256" key="2">
    <source>
        <dbReference type="ARBA" id="ARBA00022723"/>
    </source>
</evidence>
<name>A0AAD7BJL0_MYCRO</name>
<dbReference type="AlphaFoldDB" id="A0AAD7BJL0"/>
<dbReference type="GO" id="GO:0005634">
    <property type="term" value="C:nucleus"/>
    <property type="evidence" value="ECO:0007669"/>
    <property type="project" value="UniProtKB-SubCell"/>
</dbReference>
<keyword evidence="5" id="KW-0539">Nucleus</keyword>
<accession>A0AAD7BJL0</accession>
<evidence type="ECO:0000256" key="1">
    <source>
        <dbReference type="ARBA" id="ARBA00004123"/>
    </source>
</evidence>